<dbReference type="Pfam" id="PF00069">
    <property type="entry name" value="Pkinase"/>
    <property type="match status" value="1"/>
</dbReference>
<dbReference type="PANTHER" id="PTHR24345">
    <property type="entry name" value="SERINE/THREONINE-PROTEIN KINASE PLK"/>
    <property type="match status" value="1"/>
</dbReference>
<evidence type="ECO:0000256" key="3">
    <source>
        <dbReference type="ARBA" id="ARBA00022741"/>
    </source>
</evidence>
<dbReference type="GO" id="GO:0005634">
    <property type="term" value="C:nucleus"/>
    <property type="evidence" value="ECO:0007669"/>
    <property type="project" value="TreeGrafter"/>
</dbReference>
<feature type="domain" description="Protein kinase" evidence="7">
    <location>
        <begin position="1"/>
        <end position="216"/>
    </location>
</feature>
<feature type="compositionally biased region" description="Low complexity" evidence="6">
    <location>
        <begin position="7"/>
        <end position="17"/>
    </location>
</feature>
<keyword evidence="5" id="KW-0067">ATP-binding</keyword>
<name>A0A7S3VD61_9STRA</name>
<dbReference type="Gene3D" id="1.10.510.10">
    <property type="entry name" value="Transferase(Phosphotransferase) domain 1"/>
    <property type="match status" value="1"/>
</dbReference>
<evidence type="ECO:0000256" key="4">
    <source>
        <dbReference type="ARBA" id="ARBA00022777"/>
    </source>
</evidence>
<accession>A0A7S3VD61</accession>
<dbReference type="EMBL" id="HBIO01022117">
    <property type="protein sequence ID" value="CAE0472202.1"/>
    <property type="molecule type" value="Transcribed_RNA"/>
</dbReference>
<dbReference type="GO" id="GO:0004674">
    <property type="term" value="F:protein serine/threonine kinase activity"/>
    <property type="evidence" value="ECO:0007669"/>
    <property type="project" value="UniProtKB-KW"/>
</dbReference>
<evidence type="ECO:0000313" key="8">
    <source>
        <dbReference type="EMBL" id="CAE0472202.1"/>
    </source>
</evidence>
<keyword evidence="1" id="KW-0723">Serine/threonine-protein kinase</keyword>
<evidence type="ECO:0000259" key="7">
    <source>
        <dbReference type="PROSITE" id="PS50011"/>
    </source>
</evidence>
<evidence type="ECO:0000256" key="6">
    <source>
        <dbReference type="SAM" id="MobiDB-lite"/>
    </source>
</evidence>
<dbReference type="InterPro" id="IPR000719">
    <property type="entry name" value="Prot_kinase_dom"/>
</dbReference>
<feature type="region of interest" description="Disordered" evidence="6">
    <location>
        <begin position="1"/>
        <end position="33"/>
    </location>
</feature>
<proteinExistence type="predicted"/>
<evidence type="ECO:0000256" key="1">
    <source>
        <dbReference type="ARBA" id="ARBA00022527"/>
    </source>
</evidence>
<protein>
    <recommendedName>
        <fullName evidence="7">Protein kinase domain-containing protein</fullName>
    </recommendedName>
</protein>
<organism evidence="8">
    <name type="scientific">Chaetoceros debilis</name>
    <dbReference type="NCBI Taxonomy" id="122233"/>
    <lineage>
        <taxon>Eukaryota</taxon>
        <taxon>Sar</taxon>
        <taxon>Stramenopiles</taxon>
        <taxon>Ochrophyta</taxon>
        <taxon>Bacillariophyta</taxon>
        <taxon>Coscinodiscophyceae</taxon>
        <taxon>Chaetocerotophycidae</taxon>
        <taxon>Chaetocerotales</taxon>
        <taxon>Chaetocerotaceae</taxon>
        <taxon>Chaetoceros</taxon>
    </lineage>
</organism>
<reference evidence="8" key="1">
    <citation type="submission" date="2021-01" db="EMBL/GenBank/DDBJ databases">
        <authorList>
            <person name="Corre E."/>
            <person name="Pelletier E."/>
            <person name="Niang G."/>
            <person name="Scheremetjew M."/>
            <person name="Finn R."/>
            <person name="Kale V."/>
            <person name="Holt S."/>
            <person name="Cochrane G."/>
            <person name="Meng A."/>
            <person name="Brown T."/>
            <person name="Cohen L."/>
        </authorList>
    </citation>
    <scope>NUCLEOTIDE SEQUENCE</scope>
    <source>
        <strain evidence="8">MM31A-1</strain>
    </source>
</reference>
<dbReference type="SMART" id="SM00220">
    <property type="entry name" value="S_TKc"/>
    <property type="match status" value="1"/>
</dbReference>
<dbReference type="SUPFAM" id="SSF56112">
    <property type="entry name" value="Protein kinase-like (PK-like)"/>
    <property type="match status" value="1"/>
</dbReference>
<keyword evidence="4" id="KW-0418">Kinase</keyword>
<dbReference type="PANTHER" id="PTHR24345:SF91">
    <property type="entry name" value="SERINE_THREONINE-PROTEIN KINASE PLK4"/>
    <property type="match status" value="1"/>
</dbReference>
<gene>
    <name evidence="8" type="ORF">CDEB00056_LOCUS17055</name>
</gene>
<dbReference type="PROSITE" id="PS50011">
    <property type="entry name" value="PROTEIN_KINASE_DOM"/>
    <property type="match status" value="1"/>
</dbReference>
<keyword evidence="2" id="KW-0808">Transferase</keyword>
<keyword evidence="3" id="KW-0547">Nucleotide-binding</keyword>
<dbReference type="InterPro" id="IPR011009">
    <property type="entry name" value="Kinase-like_dom_sf"/>
</dbReference>
<dbReference type="GO" id="GO:0005524">
    <property type="term" value="F:ATP binding"/>
    <property type="evidence" value="ECO:0007669"/>
    <property type="project" value="UniProtKB-KW"/>
</dbReference>
<evidence type="ECO:0000256" key="5">
    <source>
        <dbReference type="ARBA" id="ARBA00022840"/>
    </source>
</evidence>
<sequence>MANIELQAKQQQQQQAQTHGENGNGNDGRPLEPEELRRRSTETMFDSHVMMPMDILTDNRNLYCVMPFCDGGELFDVLERRQKFPEDEARYWFKQVLNGVDTLQKAGICHRDMSLENLLTDSSGTALVIDFGMCLKVPFLEEEAQAHRMQHQYQQLECSTPAVSSTSSISTNHRNSIRISISIRINVRQMGEMIFLILVVKPLLQVLWITERDNAV</sequence>
<evidence type="ECO:0000256" key="2">
    <source>
        <dbReference type="ARBA" id="ARBA00022679"/>
    </source>
</evidence>
<dbReference type="AlphaFoldDB" id="A0A7S3VD61"/>